<dbReference type="PANTHER" id="PTHR44591">
    <property type="entry name" value="STRESS RESPONSE REGULATOR PROTEIN 1"/>
    <property type="match status" value="1"/>
</dbReference>
<dbReference type="PANTHER" id="PTHR44591:SF3">
    <property type="entry name" value="RESPONSE REGULATORY DOMAIN-CONTAINING PROTEIN"/>
    <property type="match status" value="1"/>
</dbReference>
<feature type="domain" description="Response regulatory" evidence="3">
    <location>
        <begin position="35"/>
        <end position="149"/>
    </location>
</feature>
<evidence type="ECO:0000256" key="1">
    <source>
        <dbReference type="ARBA" id="ARBA00022553"/>
    </source>
</evidence>
<dbReference type="Proteomes" id="UP001548713">
    <property type="component" value="Unassembled WGS sequence"/>
</dbReference>
<dbReference type="SMART" id="SM00448">
    <property type="entry name" value="REC"/>
    <property type="match status" value="1"/>
</dbReference>
<name>A0ABV2D1T3_9SPHN</name>
<comment type="caution">
    <text evidence="4">The sequence shown here is derived from an EMBL/GenBank/DDBJ whole genome shotgun (WGS) entry which is preliminary data.</text>
</comment>
<evidence type="ECO:0000313" key="4">
    <source>
        <dbReference type="EMBL" id="MET1755773.1"/>
    </source>
</evidence>
<protein>
    <submittedName>
        <fullName evidence="4">Response regulator</fullName>
    </submittedName>
</protein>
<sequence>MIAATVHYGMTVPPSGQAPEAGPQSFAITTASKARILIVEDDYLVGMAIEETLLQAGHDVIALVTTGEEAVEKGTKLRPDLALMDIRLGGKMTGIEAAIALRAAGIPSLFASAHSDPGTRSSGEEAEPLGWLAKPFTFAGLRSAVDTALASLG</sequence>
<dbReference type="PROSITE" id="PS50110">
    <property type="entry name" value="RESPONSE_REGULATORY"/>
    <property type="match status" value="1"/>
</dbReference>
<gene>
    <name evidence="4" type="ORF">ABVV53_09935</name>
</gene>
<dbReference type="SUPFAM" id="SSF52172">
    <property type="entry name" value="CheY-like"/>
    <property type="match status" value="1"/>
</dbReference>
<evidence type="ECO:0000256" key="2">
    <source>
        <dbReference type="PROSITE-ProRule" id="PRU00169"/>
    </source>
</evidence>
<organism evidence="4 5">
    <name type="scientific">Novosphingobium kalidii</name>
    <dbReference type="NCBI Taxonomy" id="3230299"/>
    <lineage>
        <taxon>Bacteria</taxon>
        <taxon>Pseudomonadati</taxon>
        <taxon>Pseudomonadota</taxon>
        <taxon>Alphaproteobacteria</taxon>
        <taxon>Sphingomonadales</taxon>
        <taxon>Sphingomonadaceae</taxon>
        <taxon>Novosphingobium</taxon>
    </lineage>
</organism>
<dbReference type="CDD" id="cd17534">
    <property type="entry name" value="REC_DC-like"/>
    <property type="match status" value="1"/>
</dbReference>
<accession>A0ABV2D1T3</accession>
<dbReference type="InterPro" id="IPR050595">
    <property type="entry name" value="Bact_response_regulator"/>
</dbReference>
<keyword evidence="5" id="KW-1185">Reference proteome</keyword>
<evidence type="ECO:0000259" key="3">
    <source>
        <dbReference type="PROSITE" id="PS50110"/>
    </source>
</evidence>
<dbReference type="EMBL" id="JBEWLY010000014">
    <property type="protein sequence ID" value="MET1755773.1"/>
    <property type="molecule type" value="Genomic_DNA"/>
</dbReference>
<feature type="modified residue" description="4-aspartylphosphate" evidence="2">
    <location>
        <position position="85"/>
    </location>
</feature>
<reference evidence="4 5" key="1">
    <citation type="submission" date="2024-07" db="EMBL/GenBank/DDBJ databases">
        <title>Novosphingobium kalidii RD2P27.</title>
        <authorList>
            <person name="Sun J.-Q."/>
        </authorList>
    </citation>
    <scope>NUCLEOTIDE SEQUENCE [LARGE SCALE GENOMIC DNA]</scope>
    <source>
        <strain evidence="4 5">RD2P27</strain>
    </source>
</reference>
<dbReference type="InterPro" id="IPR001789">
    <property type="entry name" value="Sig_transdc_resp-reg_receiver"/>
</dbReference>
<proteinExistence type="predicted"/>
<dbReference type="Pfam" id="PF00072">
    <property type="entry name" value="Response_reg"/>
    <property type="match status" value="1"/>
</dbReference>
<evidence type="ECO:0000313" key="5">
    <source>
        <dbReference type="Proteomes" id="UP001548713"/>
    </source>
</evidence>
<dbReference type="Gene3D" id="3.40.50.2300">
    <property type="match status" value="1"/>
</dbReference>
<dbReference type="RefSeq" id="WP_353984266.1">
    <property type="nucleotide sequence ID" value="NZ_JBEWLY010000014.1"/>
</dbReference>
<keyword evidence="1 2" id="KW-0597">Phosphoprotein</keyword>
<dbReference type="InterPro" id="IPR011006">
    <property type="entry name" value="CheY-like_superfamily"/>
</dbReference>